<organism evidence="2 3">
    <name type="scientific">Brachionus plicatilis</name>
    <name type="common">Marine rotifer</name>
    <name type="synonym">Brachionus muelleri</name>
    <dbReference type="NCBI Taxonomy" id="10195"/>
    <lineage>
        <taxon>Eukaryota</taxon>
        <taxon>Metazoa</taxon>
        <taxon>Spiralia</taxon>
        <taxon>Gnathifera</taxon>
        <taxon>Rotifera</taxon>
        <taxon>Eurotatoria</taxon>
        <taxon>Monogononta</taxon>
        <taxon>Pseudotrocha</taxon>
        <taxon>Ploima</taxon>
        <taxon>Brachionidae</taxon>
        <taxon>Brachionus</taxon>
    </lineage>
</organism>
<sequence>MSAKTLQIQIKTNLYAIFSSILPQLFFDYSSTISVGKEKVKEESRKRNVQKLPDMSNKKFTKS</sequence>
<evidence type="ECO:0000313" key="2">
    <source>
        <dbReference type="EMBL" id="RNA12734.1"/>
    </source>
</evidence>
<name>A0A3M7QNT9_BRAPC</name>
<evidence type="ECO:0000256" key="1">
    <source>
        <dbReference type="SAM" id="MobiDB-lite"/>
    </source>
</evidence>
<keyword evidence="3" id="KW-1185">Reference proteome</keyword>
<gene>
    <name evidence="2" type="ORF">BpHYR1_032840</name>
</gene>
<evidence type="ECO:0000313" key="3">
    <source>
        <dbReference type="Proteomes" id="UP000276133"/>
    </source>
</evidence>
<comment type="caution">
    <text evidence="2">The sequence shown here is derived from an EMBL/GenBank/DDBJ whole genome shotgun (WGS) entry which is preliminary data.</text>
</comment>
<proteinExistence type="predicted"/>
<feature type="region of interest" description="Disordered" evidence="1">
    <location>
        <begin position="43"/>
        <end position="63"/>
    </location>
</feature>
<dbReference type="Proteomes" id="UP000276133">
    <property type="component" value="Unassembled WGS sequence"/>
</dbReference>
<protein>
    <submittedName>
        <fullName evidence="2">Uncharacterized protein</fullName>
    </submittedName>
</protein>
<accession>A0A3M7QNT9</accession>
<reference evidence="2 3" key="1">
    <citation type="journal article" date="2018" name="Sci. Rep.">
        <title>Genomic signatures of local adaptation to the degree of environmental predictability in rotifers.</title>
        <authorList>
            <person name="Franch-Gras L."/>
            <person name="Hahn C."/>
            <person name="Garcia-Roger E.M."/>
            <person name="Carmona M.J."/>
            <person name="Serra M."/>
            <person name="Gomez A."/>
        </authorList>
    </citation>
    <scope>NUCLEOTIDE SEQUENCE [LARGE SCALE GENOMIC DNA]</scope>
    <source>
        <strain evidence="2">HYR1</strain>
    </source>
</reference>
<dbReference type="EMBL" id="REGN01005627">
    <property type="protein sequence ID" value="RNA12734.1"/>
    <property type="molecule type" value="Genomic_DNA"/>
</dbReference>
<dbReference type="AlphaFoldDB" id="A0A3M7QNT9"/>